<dbReference type="SMART" id="SM01059">
    <property type="entry name" value="CAT"/>
    <property type="match status" value="1"/>
</dbReference>
<dbReference type="PANTHER" id="PTHR38474">
    <property type="entry name" value="SLR0299 PROTEIN"/>
    <property type="match status" value="1"/>
</dbReference>
<dbReference type="HOGENOM" id="CLU_093121_0_0_9"/>
<proteinExistence type="predicted"/>
<dbReference type="SUPFAM" id="SSF52777">
    <property type="entry name" value="CoA-dependent acyltransferases"/>
    <property type="match status" value="1"/>
</dbReference>
<dbReference type="KEGG" id="cad:Curi_c07090"/>
<dbReference type="GO" id="GO:0008811">
    <property type="term" value="F:chloramphenicol O-acetyltransferase activity"/>
    <property type="evidence" value="ECO:0007669"/>
    <property type="project" value="UniProtKB-EC"/>
</dbReference>
<sequence>MEEYKVVDLKKFSRSEYYEYFMAVGTTFEMTVKIDVTKAVKKCKGEALSFYSYSIFNLTKAVNTIQNFKYDILNGQLIEWDKIIPTFTNFNQETKMFYTLWLDDMPDYQTFDKQFKKTVQTYSSSTGISPMVEIPSNVFNISSIPWTHFEQFSSNTSKIDDNLKPMITTGKYEEIDSKLLLPVTIKVHHATVDGYHVAMFFEQFQKEMNA</sequence>
<feature type="active site" description="Proton acceptor" evidence="1">
    <location>
        <position position="189"/>
    </location>
</feature>
<dbReference type="Gene3D" id="3.30.559.10">
    <property type="entry name" value="Chloramphenicol acetyltransferase-like domain"/>
    <property type="match status" value="1"/>
</dbReference>
<dbReference type="Pfam" id="PF00302">
    <property type="entry name" value="CAT"/>
    <property type="match status" value="1"/>
</dbReference>
<dbReference type="PIRSF" id="PIRSF000440">
    <property type="entry name" value="CAT"/>
    <property type="match status" value="1"/>
</dbReference>
<name>K0AYD4_GOTA9</name>
<dbReference type="AlphaFoldDB" id="K0AYD4"/>
<organism evidence="2 3">
    <name type="scientific">Gottschalkia acidurici (strain ATCC 7906 / DSM 604 / BCRC 14475 / CIP 104303 / KCTC 5404 / NCIMB 10678 / 9a)</name>
    <name type="common">Clostridium acidurici</name>
    <dbReference type="NCBI Taxonomy" id="1128398"/>
    <lineage>
        <taxon>Bacteria</taxon>
        <taxon>Bacillati</taxon>
        <taxon>Bacillota</taxon>
        <taxon>Tissierellia</taxon>
        <taxon>Tissierellales</taxon>
        <taxon>Gottschalkiaceae</taxon>
        <taxon>Gottschalkia</taxon>
    </lineage>
</organism>
<dbReference type="InterPro" id="IPR001707">
    <property type="entry name" value="Cmp_AcTrfase"/>
</dbReference>
<dbReference type="RefSeq" id="WP_014966919.1">
    <property type="nucleotide sequence ID" value="NC_018664.1"/>
</dbReference>
<keyword evidence="2" id="KW-0012">Acyltransferase</keyword>
<dbReference type="OrthoDB" id="9801766at2"/>
<dbReference type="eggNOG" id="COG4845">
    <property type="taxonomic scope" value="Bacteria"/>
</dbReference>
<dbReference type="EC" id="2.3.1.28" evidence="2"/>
<dbReference type="EMBL" id="CP003326">
    <property type="protein sequence ID" value="AFS77782.1"/>
    <property type="molecule type" value="Genomic_DNA"/>
</dbReference>
<accession>K0AYD4</accession>
<evidence type="ECO:0000313" key="3">
    <source>
        <dbReference type="Proteomes" id="UP000006094"/>
    </source>
</evidence>
<evidence type="ECO:0000256" key="1">
    <source>
        <dbReference type="PIRSR" id="PIRSR000440-1"/>
    </source>
</evidence>
<reference evidence="2 3" key="1">
    <citation type="journal article" date="2012" name="PLoS ONE">
        <title>The purine-utilizing bacterium Clostridium acidurici 9a: a genome-guided metabolic reconsideration.</title>
        <authorList>
            <person name="Hartwich K."/>
            <person name="Poehlein A."/>
            <person name="Daniel R."/>
        </authorList>
    </citation>
    <scope>NUCLEOTIDE SEQUENCE [LARGE SCALE GENOMIC DNA]</scope>
    <source>
        <strain evidence="3">ATCC 7906 / DSM 604 / BCRC 14475 / CIP 104303 / KCTC 5404 / NCIMB 10678 / 9a</strain>
    </source>
</reference>
<evidence type="ECO:0000313" key="2">
    <source>
        <dbReference type="EMBL" id="AFS77782.1"/>
    </source>
</evidence>
<protein>
    <submittedName>
        <fullName evidence="2">Chloramphenicol acetyltransferase Cat</fullName>
        <ecNumber evidence="2">2.3.1.28</ecNumber>
    </submittedName>
</protein>
<keyword evidence="3" id="KW-1185">Reference proteome</keyword>
<dbReference type="InterPro" id="IPR023213">
    <property type="entry name" value="CAT-like_dom_sf"/>
</dbReference>
<dbReference type="Proteomes" id="UP000006094">
    <property type="component" value="Chromosome"/>
</dbReference>
<keyword evidence="2" id="KW-0808">Transferase</keyword>
<gene>
    <name evidence="2" type="primary">cat1</name>
    <name evidence="2" type="ordered locus">Curi_c07090</name>
</gene>
<dbReference type="PANTHER" id="PTHR38474:SF1">
    <property type="entry name" value="SLR0299 PROTEIN"/>
    <property type="match status" value="1"/>
</dbReference>